<protein>
    <submittedName>
        <fullName evidence="4">DMT family transporter</fullName>
    </submittedName>
</protein>
<feature type="domain" description="EamA" evidence="3">
    <location>
        <begin position="155"/>
        <end position="288"/>
    </location>
</feature>
<accession>A0ABP9NX94</accession>
<feature type="transmembrane region" description="Helical" evidence="2">
    <location>
        <begin position="153"/>
        <end position="172"/>
    </location>
</feature>
<evidence type="ECO:0000259" key="3">
    <source>
        <dbReference type="Pfam" id="PF00892"/>
    </source>
</evidence>
<dbReference type="InterPro" id="IPR000620">
    <property type="entry name" value="EamA_dom"/>
</dbReference>
<reference evidence="5" key="1">
    <citation type="journal article" date="2019" name="Int. J. Syst. Evol. Microbiol.">
        <title>The Global Catalogue of Microorganisms (GCM) 10K type strain sequencing project: providing services to taxonomists for standard genome sequencing and annotation.</title>
        <authorList>
            <consortium name="The Broad Institute Genomics Platform"/>
            <consortium name="The Broad Institute Genome Sequencing Center for Infectious Disease"/>
            <person name="Wu L."/>
            <person name="Ma J."/>
        </authorList>
    </citation>
    <scope>NUCLEOTIDE SEQUENCE [LARGE SCALE GENOMIC DNA]</scope>
    <source>
        <strain evidence="5">JCM 18302</strain>
    </source>
</reference>
<feature type="transmembrane region" description="Helical" evidence="2">
    <location>
        <begin position="101"/>
        <end position="122"/>
    </location>
</feature>
<organism evidence="4 5">
    <name type="scientific">Pseudonocardia adelaidensis</name>
    <dbReference type="NCBI Taxonomy" id="648754"/>
    <lineage>
        <taxon>Bacteria</taxon>
        <taxon>Bacillati</taxon>
        <taxon>Actinomycetota</taxon>
        <taxon>Actinomycetes</taxon>
        <taxon>Pseudonocardiales</taxon>
        <taxon>Pseudonocardiaceae</taxon>
        <taxon>Pseudonocardia</taxon>
    </lineage>
</organism>
<dbReference type="InterPro" id="IPR037185">
    <property type="entry name" value="EmrE-like"/>
</dbReference>
<feature type="transmembrane region" description="Helical" evidence="2">
    <location>
        <begin position="243"/>
        <end position="265"/>
    </location>
</feature>
<keyword evidence="5" id="KW-1185">Reference proteome</keyword>
<evidence type="ECO:0000256" key="2">
    <source>
        <dbReference type="SAM" id="Phobius"/>
    </source>
</evidence>
<feature type="transmembrane region" description="Helical" evidence="2">
    <location>
        <begin position="42"/>
        <end position="63"/>
    </location>
</feature>
<feature type="transmembrane region" description="Helical" evidence="2">
    <location>
        <begin position="69"/>
        <end position="89"/>
    </location>
</feature>
<dbReference type="RefSeq" id="WP_345610606.1">
    <property type="nucleotide sequence ID" value="NZ_BAABJO010000033.1"/>
</dbReference>
<evidence type="ECO:0000313" key="4">
    <source>
        <dbReference type="EMBL" id="GAA5135963.1"/>
    </source>
</evidence>
<keyword evidence="2" id="KW-1133">Transmembrane helix</keyword>
<feature type="transmembrane region" description="Helical" evidence="2">
    <location>
        <begin position="12"/>
        <end position="30"/>
    </location>
</feature>
<dbReference type="EMBL" id="BAABJO010000033">
    <property type="protein sequence ID" value="GAA5135963.1"/>
    <property type="molecule type" value="Genomic_DNA"/>
</dbReference>
<dbReference type="Pfam" id="PF00892">
    <property type="entry name" value="EamA"/>
    <property type="match status" value="1"/>
</dbReference>
<evidence type="ECO:0000256" key="1">
    <source>
        <dbReference type="ARBA" id="ARBA00007362"/>
    </source>
</evidence>
<keyword evidence="2" id="KW-0472">Membrane</keyword>
<feature type="transmembrane region" description="Helical" evidence="2">
    <location>
        <begin position="215"/>
        <end position="237"/>
    </location>
</feature>
<comment type="similarity">
    <text evidence="1">Belongs to the EamA transporter family.</text>
</comment>
<proteinExistence type="inferred from homology"/>
<name>A0ABP9NX94_9PSEU</name>
<dbReference type="Gene3D" id="1.10.3730.20">
    <property type="match status" value="1"/>
</dbReference>
<dbReference type="SUPFAM" id="SSF103481">
    <property type="entry name" value="Multidrug resistance efflux transporter EmrE"/>
    <property type="match status" value="2"/>
</dbReference>
<gene>
    <name evidence="4" type="ORF">GCM10023320_66320</name>
</gene>
<feature type="transmembrane region" description="Helical" evidence="2">
    <location>
        <begin position="128"/>
        <end position="146"/>
    </location>
</feature>
<keyword evidence="2" id="KW-0812">Transmembrane</keyword>
<evidence type="ECO:0000313" key="5">
    <source>
        <dbReference type="Proteomes" id="UP001500804"/>
    </source>
</evidence>
<comment type="caution">
    <text evidence="4">The sequence shown here is derived from an EMBL/GenBank/DDBJ whole genome shotgun (WGS) entry which is preliminary data.</text>
</comment>
<sequence>MMLSAPVTTPSLGPFMIAAVLAAAVLHAAWNSIAHGIGDRLTGFAMIGVVDVVGGGAVAAFAGLPPAGAWPYIVASAVVHIGYNLLLLASYQLGEFSQTYPLARGTAPLVVALASVLLLHRPLAAPDLAGILAVSTGLIGLVLAGGLPGRKELPAVAAAVGTGLLIALYTVIDGLGVAEGPVPAYIGWMFFLQGPALPVLAVLRRGRRMPALLRRHAAAGLAGGVISLAAYSIVLWAQTSGALAPIAALRESSIVFGALIGAVFLREPLGHRRTMAAVVVLTGVLLLSL</sequence>
<dbReference type="Proteomes" id="UP001500804">
    <property type="component" value="Unassembled WGS sequence"/>
</dbReference>
<feature type="transmembrane region" description="Helical" evidence="2">
    <location>
        <begin position="184"/>
        <end position="203"/>
    </location>
</feature>